<protein>
    <recommendedName>
        <fullName evidence="17">Cytochrome c domain-containing protein</fullName>
    </recommendedName>
</protein>
<evidence type="ECO:0000256" key="14">
    <source>
        <dbReference type="ARBA" id="ARBA00023180"/>
    </source>
</evidence>
<dbReference type="GO" id="GO:0016757">
    <property type="term" value="F:glycosyltransferase activity"/>
    <property type="evidence" value="ECO:0007669"/>
    <property type="project" value="UniProtKB-KW"/>
</dbReference>
<dbReference type="PROSITE" id="PS51007">
    <property type="entry name" value="CYTC"/>
    <property type="match status" value="1"/>
</dbReference>
<evidence type="ECO:0000256" key="5">
    <source>
        <dbReference type="ARBA" id="ARBA00022617"/>
    </source>
</evidence>
<keyword evidence="13" id="KW-0472">Membrane</keyword>
<dbReference type="Gene3D" id="1.10.760.10">
    <property type="entry name" value="Cytochrome c-like domain"/>
    <property type="match status" value="1"/>
</dbReference>
<dbReference type="Pfam" id="PF02485">
    <property type="entry name" value="Branch"/>
    <property type="match status" value="2"/>
</dbReference>
<keyword evidence="11 15" id="KW-0408">Iron</keyword>
<dbReference type="InterPro" id="IPR009056">
    <property type="entry name" value="Cyt_c-like_dom"/>
</dbReference>
<keyword evidence="6" id="KW-0679">Respiratory chain</keyword>
<evidence type="ECO:0000256" key="10">
    <source>
        <dbReference type="ARBA" id="ARBA00022982"/>
    </source>
</evidence>
<dbReference type="GO" id="GO:0005758">
    <property type="term" value="C:mitochondrial intermembrane space"/>
    <property type="evidence" value="ECO:0007669"/>
    <property type="project" value="UniProtKB-SubCell"/>
</dbReference>
<evidence type="ECO:0000313" key="19">
    <source>
        <dbReference type="Proteomes" id="UP000636709"/>
    </source>
</evidence>
<evidence type="ECO:0000256" key="11">
    <source>
        <dbReference type="ARBA" id="ARBA00023004"/>
    </source>
</evidence>
<feature type="region of interest" description="Disordered" evidence="16">
    <location>
        <begin position="124"/>
        <end position="147"/>
    </location>
</feature>
<evidence type="ECO:0000256" key="4">
    <source>
        <dbReference type="ARBA" id="ARBA00022448"/>
    </source>
</evidence>
<keyword evidence="10" id="KW-0249">Electron transport</keyword>
<evidence type="ECO:0000256" key="15">
    <source>
        <dbReference type="PROSITE-ProRule" id="PRU00433"/>
    </source>
</evidence>
<dbReference type="EMBL" id="JACEFO010000910">
    <property type="protein sequence ID" value="KAF8753188.1"/>
    <property type="molecule type" value="Genomic_DNA"/>
</dbReference>
<evidence type="ECO:0000259" key="17">
    <source>
        <dbReference type="PROSITE" id="PS51007"/>
    </source>
</evidence>
<proteinExistence type="inferred from homology"/>
<dbReference type="InterPro" id="IPR002327">
    <property type="entry name" value="Cyt_c_1A/1B"/>
</dbReference>
<evidence type="ECO:0000256" key="2">
    <source>
        <dbReference type="ARBA" id="ARBA00004606"/>
    </source>
</evidence>
<dbReference type="GO" id="GO:0016020">
    <property type="term" value="C:membrane"/>
    <property type="evidence" value="ECO:0007669"/>
    <property type="project" value="UniProtKB-SubCell"/>
</dbReference>
<dbReference type="PANTHER" id="PTHR31042">
    <property type="entry name" value="CORE-2/I-BRANCHING BETA-1,6-N-ACETYLGLUCOSAMINYLTRANSFERASE FAMILY PROTEIN-RELATED"/>
    <property type="match status" value="1"/>
</dbReference>
<comment type="similarity">
    <text evidence="3">Belongs to the cytochrome c family.</text>
</comment>
<dbReference type="SUPFAM" id="SSF46626">
    <property type="entry name" value="Cytochrome c"/>
    <property type="match status" value="1"/>
</dbReference>
<keyword evidence="12" id="KW-0496">Mitochondrion</keyword>
<comment type="caution">
    <text evidence="18">The sequence shown here is derived from an EMBL/GenBank/DDBJ whole genome shotgun (WGS) entry which is preliminary data.</text>
</comment>
<gene>
    <name evidence="18" type="ORF">HU200_011851</name>
</gene>
<keyword evidence="4" id="KW-0813">Transport</keyword>
<dbReference type="InterPro" id="IPR036909">
    <property type="entry name" value="Cyt_c-like_dom_sf"/>
</dbReference>
<dbReference type="PRINTS" id="PR00604">
    <property type="entry name" value="CYTCHRMECIAB"/>
</dbReference>
<dbReference type="GO" id="GO:0009055">
    <property type="term" value="F:electron transfer activity"/>
    <property type="evidence" value="ECO:0007669"/>
    <property type="project" value="InterPro"/>
</dbReference>
<keyword evidence="8" id="KW-0808">Transferase</keyword>
<evidence type="ECO:0000256" key="6">
    <source>
        <dbReference type="ARBA" id="ARBA00022660"/>
    </source>
</evidence>
<dbReference type="GO" id="GO:0046872">
    <property type="term" value="F:metal ion binding"/>
    <property type="evidence" value="ECO:0007669"/>
    <property type="project" value="UniProtKB-KW"/>
</dbReference>
<reference evidence="18" key="1">
    <citation type="submission" date="2020-07" db="EMBL/GenBank/DDBJ databases">
        <title>Genome sequence and genetic diversity analysis of an under-domesticated orphan crop, white fonio (Digitaria exilis).</title>
        <authorList>
            <person name="Bennetzen J.L."/>
            <person name="Chen S."/>
            <person name="Ma X."/>
            <person name="Wang X."/>
            <person name="Yssel A.E.J."/>
            <person name="Chaluvadi S.R."/>
            <person name="Johnson M."/>
            <person name="Gangashetty P."/>
            <person name="Hamidou F."/>
            <person name="Sanogo M.D."/>
            <person name="Zwaenepoel A."/>
            <person name="Wallace J."/>
            <person name="Van De Peer Y."/>
            <person name="Van Deynze A."/>
        </authorList>
    </citation>
    <scope>NUCLEOTIDE SEQUENCE</scope>
    <source>
        <tissue evidence="18">Leaves</tissue>
    </source>
</reference>
<evidence type="ECO:0000256" key="12">
    <source>
        <dbReference type="ARBA" id="ARBA00023128"/>
    </source>
</evidence>
<name>A0A835FGQ8_9POAL</name>
<feature type="region of interest" description="Disordered" evidence="16">
    <location>
        <begin position="26"/>
        <end position="68"/>
    </location>
</feature>
<evidence type="ECO:0000256" key="9">
    <source>
        <dbReference type="ARBA" id="ARBA00022723"/>
    </source>
</evidence>
<dbReference type="Proteomes" id="UP000636709">
    <property type="component" value="Unassembled WGS sequence"/>
</dbReference>
<evidence type="ECO:0000256" key="7">
    <source>
        <dbReference type="ARBA" id="ARBA00022676"/>
    </source>
</evidence>
<dbReference type="PANTHER" id="PTHR31042:SF25">
    <property type="entry name" value="OS04G0272400 PROTEIN"/>
    <property type="match status" value="1"/>
</dbReference>
<organism evidence="18 19">
    <name type="scientific">Digitaria exilis</name>
    <dbReference type="NCBI Taxonomy" id="1010633"/>
    <lineage>
        <taxon>Eukaryota</taxon>
        <taxon>Viridiplantae</taxon>
        <taxon>Streptophyta</taxon>
        <taxon>Embryophyta</taxon>
        <taxon>Tracheophyta</taxon>
        <taxon>Spermatophyta</taxon>
        <taxon>Magnoliopsida</taxon>
        <taxon>Liliopsida</taxon>
        <taxon>Poales</taxon>
        <taxon>Poaceae</taxon>
        <taxon>PACMAD clade</taxon>
        <taxon>Panicoideae</taxon>
        <taxon>Panicodae</taxon>
        <taxon>Paniceae</taxon>
        <taxon>Anthephorinae</taxon>
        <taxon>Digitaria</taxon>
    </lineage>
</organism>
<evidence type="ECO:0000256" key="8">
    <source>
        <dbReference type="ARBA" id="ARBA00022679"/>
    </source>
</evidence>
<accession>A0A835FGQ8</accession>
<evidence type="ECO:0000256" key="16">
    <source>
        <dbReference type="SAM" id="MobiDB-lite"/>
    </source>
</evidence>
<evidence type="ECO:0000256" key="3">
    <source>
        <dbReference type="ARBA" id="ARBA00006488"/>
    </source>
</evidence>
<keyword evidence="14" id="KW-0325">Glycoprotein</keyword>
<feature type="compositionally biased region" description="Low complexity" evidence="16">
    <location>
        <begin position="124"/>
        <end position="138"/>
    </location>
</feature>
<dbReference type="InterPro" id="IPR044174">
    <property type="entry name" value="BC10-like"/>
</dbReference>
<keyword evidence="7" id="KW-0328">Glycosyltransferase</keyword>
<comment type="subcellular location">
    <subcellularLocation>
        <location evidence="2">Membrane</location>
        <topology evidence="2">Single-pass type II membrane protein</topology>
    </subcellularLocation>
    <subcellularLocation>
        <location evidence="1">Mitochondrion intermembrane space</location>
    </subcellularLocation>
</comment>
<feature type="domain" description="Cytochrome c" evidence="17">
    <location>
        <begin position="1"/>
        <end position="104"/>
    </location>
</feature>
<evidence type="ECO:0000256" key="1">
    <source>
        <dbReference type="ARBA" id="ARBA00004569"/>
    </source>
</evidence>
<evidence type="ECO:0000256" key="13">
    <source>
        <dbReference type="ARBA" id="ARBA00023136"/>
    </source>
</evidence>
<dbReference type="GO" id="GO:0020037">
    <property type="term" value="F:heme binding"/>
    <property type="evidence" value="ECO:0007669"/>
    <property type="project" value="InterPro"/>
</dbReference>
<keyword evidence="5 15" id="KW-0349">Heme</keyword>
<dbReference type="AlphaFoldDB" id="A0A835FGQ8"/>
<keyword evidence="19" id="KW-1185">Reference proteome</keyword>
<evidence type="ECO:0000313" key="18">
    <source>
        <dbReference type="EMBL" id="KAF8753188.1"/>
    </source>
</evidence>
<dbReference type="OrthoDB" id="191334at2759"/>
<dbReference type="InterPro" id="IPR003406">
    <property type="entry name" value="Glyco_trans_14"/>
</dbReference>
<keyword evidence="9 15" id="KW-0479">Metal-binding</keyword>
<sequence length="727" mass="78547">MASFGEAPAEEFSRTKCAQCHTVERSGAHKQGPNLHGLFGRQSGTTLVTPTPQPTGTWPSSGRRAPSTTICSTQKYIPGTKMVFPGLKKPKERTDLWLPWLVSPAQLVRQCPESTSWRLNLAPSHSSGGSSWRPWPGSAPHGPRSGYIGRGTSWRTWGLPASPPTVAATSGCRSPSCSRRPLAPNPMPPCLEPTHLALPVKLQAALRAATLVAPSSPPRAATLAARTTLQGGQIAGLTFPLLEADAGFLLISVMSALHCVLGSTVYASIHYWCLYFVGALPAFLPRRAPGGGMRAANDCGADEGGMGSATRDSRGVARIAGADTVGEPQVVDDATNVRLPPHRPLRPASLTLPSVRRSREQWPTGLHVPVQFACAALIDLIGRAGTGSERVAAPGEAVPEMRRRLSLRRWRRFPVGPAAKRVLVVVWAASSRPWWRCDPDGWRAHGASGLPPYNVHHATYYYSSLQVATDHRNNNNATTCGGGGGNKLPLGGLEFRGFPVLARVHGAAHGVPVLARAQGGVLFLTRGPLASSEATRGSTLRGPPPPLIPSREVSWGSIMLADAEKRLLANALLDWSNQRFVLVSESCSYNIDVPQCAGRYNPRMAPHVLQDQWRKGSEWFELSRDPAVDVVADQRYHALFRRHCTPSCYPEEHYIPTYLHLWHAARNANRTLTWVATTAALLAAIRNNGTTCLYNGRPTTVCYLFARKFAPSALGPLLNLSTTILDF</sequence>
<feature type="compositionally biased region" description="Polar residues" evidence="16">
    <location>
        <begin position="42"/>
        <end position="68"/>
    </location>
</feature>